<keyword evidence="1" id="KW-0812">Transmembrane</keyword>
<protein>
    <recommendedName>
        <fullName evidence="4">Yip1 domain-containing protein</fullName>
    </recommendedName>
</protein>
<sequence>MTTFMTRMIRAAKLDVHLYEEVEADKGAMRQAMGVVVISSVAAGVGSIGTMGIGGILFGTVAALVGWYIWAYLTYFIGTKLLPEPQTEADLGQLLRTTGFSSSPGLLRILGIIPGVGSVLFAAISVWMLVAMVIAVRQALDYTGTLRAVGVCVIGWIVQTVILMVLFSLAGGPPAF</sequence>
<feature type="transmembrane region" description="Helical" evidence="1">
    <location>
        <begin position="109"/>
        <end position="136"/>
    </location>
</feature>
<evidence type="ECO:0008006" key="4">
    <source>
        <dbReference type="Google" id="ProtNLM"/>
    </source>
</evidence>
<evidence type="ECO:0000313" key="3">
    <source>
        <dbReference type="Proteomes" id="UP001154240"/>
    </source>
</evidence>
<keyword evidence="3" id="KW-1185">Reference proteome</keyword>
<reference evidence="2" key="2">
    <citation type="submission" date="2022-10" db="EMBL/GenBank/DDBJ databases">
        <authorList>
            <person name="Aronson H.S."/>
        </authorList>
    </citation>
    <scope>NUCLEOTIDE SEQUENCE</scope>
    <source>
        <strain evidence="2">RS19-109</strain>
    </source>
</reference>
<dbReference type="EMBL" id="JAPHEH010000001">
    <property type="protein sequence ID" value="MDG4475153.1"/>
    <property type="molecule type" value="Genomic_DNA"/>
</dbReference>
<name>A0A9X4MGM6_9BACT</name>
<accession>A0A9X4MGM6</accession>
<dbReference type="AlphaFoldDB" id="A0A9X4MGM6"/>
<comment type="caution">
    <text evidence="2">The sequence shown here is derived from an EMBL/GenBank/DDBJ whole genome shotgun (WGS) entry which is preliminary data.</text>
</comment>
<feature type="transmembrane region" description="Helical" evidence="1">
    <location>
        <begin position="36"/>
        <end position="69"/>
    </location>
</feature>
<gene>
    <name evidence="2" type="ORF">OLX77_03140</name>
</gene>
<proteinExistence type="predicted"/>
<evidence type="ECO:0000313" key="2">
    <source>
        <dbReference type="EMBL" id="MDG4475153.1"/>
    </source>
</evidence>
<feature type="transmembrane region" description="Helical" evidence="1">
    <location>
        <begin position="148"/>
        <end position="170"/>
    </location>
</feature>
<keyword evidence="1" id="KW-0472">Membrane</keyword>
<reference evidence="2" key="1">
    <citation type="journal article" date="2022" name="bioRxiv">
        <title>Thiovibrio frasassiensisgen. nov., sp. nov., an autotrophic, elemental sulfur disproportionating bacterium isolated from sulfidic karst sediment, and proposal of Thiovibrionaceae fam. nov.</title>
        <authorList>
            <person name="Aronson H."/>
            <person name="Thomas C."/>
            <person name="Bhattacharyya M."/>
            <person name="Eckstein S."/>
            <person name="Jensen S."/>
            <person name="Barco R."/>
            <person name="Macalady J."/>
            <person name="Amend J."/>
        </authorList>
    </citation>
    <scope>NUCLEOTIDE SEQUENCE</scope>
    <source>
        <strain evidence="2">RS19-109</strain>
    </source>
</reference>
<evidence type="ECO:0000256" key="1">
    <source>
        <dbReference type="SAM" id="Phobius"/>
    </source>
</evidence>
<keyword evidence="1" id="KW-1133">Transmembrane helix</keyword>
<dbReference type="RefSeq" id="WP_307632129.1">
    <property type="nucleotide sequence ID" value="NZ_JAPHEH010000001.1"/>
</dbReference>
<dbReference type="Proteomes" id="UP001154240">
    <property type="component" value="Unassembled WGS sequence"/>
</dbReference>
<organism evidence="2 3">
    <name type="scientific">Thiovibrio frasassiensis</name>
    <dbReference type="NCBI Taxonomy" id="2984131"/>
    <lineage>
        <taxon>Bacteria</taxon>
        <taxon>Pseudomonadati</taxon>
        <taxon>Thermodesulfobacteriota</taxon>
        <taxon>Desulfobulbia</taxon>
        <taxon>Desulfobulbales</taxon>
        <taxon>Thiovibrionaceae</taxon>
        <taxon>Thiovibrio</taxon>
    </lineage>
</organism>